<dbReference type="SMART" id="SM00382">
    <property type="entry name" value="AAA"/>
    <property type="match status" value="1"/>
</dbReference>
<comment type="similarity">
    <text evidence="1">Belongs to the ABC transporter superfamily.</text>
</comment>
<feature type="region of interest" description="Disordered" evidence="5">
    <location>
        <begin position="1"/>
        <end position="23"/>
    </location>
</feature>
<dbReference type="Pfam" id="PF00005">
    <property type="entry name" value="ABC_tran"/>
    <property type="match status" value="1"/>
</dbReference>
<feature type="domain" description="ABC transporter" evidence="6">
    <location>
        <begin position="25"/>
        <end position="276"/>
    </location>
</feature>
<dbReference type="InterPro" id="IPR027417">
    <property type="entry name" value="P-loop_NTPase"/>
</dbReference>
<keyword evidence="3" id="KW-0547">Nucleotide-binding</keyword>
<accession>A0A4R2HXK4</accession>
<dbReference type="PROSITE" id="PS00211">
    <property type="entry name" value="ABC_TRANSPORTER_1"/>
    <property type="match status" value="1"/>
</dbReference>
<dbReference type="Pfam" id="PF08352">
    <property type="entry name" value="oligo_HPY"/>
    <property type="match status" value="1"/>
</dbReference>
<dbReference type="InterPro" id="IPR003593">
    <property type="entry name" value="AAA+_ATPase"/>
</dbReference>
<evidence type="ECO:0000256" key="5">
    <source>
        <dbReference type="SAM" id="MobiDB-lite"/>
    </source>
</evidence>
<dbReference type="CDD" id="cd03257">
    <property type="entry name" value="ABC_NikE_OppD_transporters"/>
    <property type="match status" value="1"/>
</dbReference>
<dbReference type="GO" id="GO:0016887">
    <property type="term" value="F:ATP hydrolysis activity"/>
    <property type="evidence" value="ECO:0007669"/>
    <property type="project" value="InterPro"/>
</dbReference>
<keyword evidence="2" id="KW-0813">Transport</keyword>
<evidence type="ECO:0000259" key="6">
    <source>
        <dbReference type="PROSITE" id="PS50893"/>
    </source>
</evidence>
<dbReference type="GO" id="GO:0055085">
    <property type="term" value="P:transmembrane transport"/>
    <property type="evidence" value="ECO:0007669"/>
    <property type="project" value="UniProtKB-ARBA"/>
</dbReference>
<dbReference type="OrthoDB" id="5357528at2"/>
<dbReference type="GO" id="GO:0005524">
    <property type="term" value="F:ATP binding"/>
    <property type="evidence" value="ECO:0007669"/>
    <property type="project" value="UniProtKB-KW"/>
</dbReference>
<dbReference type="FunFam" id="3.40.50.300:FF:000016">
    <property type="entry name" value="Oligopeptide ABC transporter ATP-binding component"/>
    <property type="match status" value="1"/>
</dbReference>
<keyword evidence="8" id="KW-1185">Reference proteome</keyword>
<evidence type="ECO:0000256" key="1">
    <source>
        <dbReference type="ARBA" id="ARBA00005417"/>
    </source>
</evidence>
<dbReference type="EMBL" id="SLWN01000001">
    <property type="protein sequence ID" value="TCO35388.1"/>
    <property type="molecule type" value="Genomic_DNA"/>
</dbReference>
<dbReference type="RefSeq" id="WP_132207088.1">
    <property type="nucleotide sequence ID" value="NZ_SLWN01000001.1"/>
</dbReference>
<dbReference type="PANTHER" id="PTHR43776">
    <property type="entry name" value="TRANSPORT ATP-BINDING PROTEIN"/>
    <property type="match status" value="1"/>
</dbReference>
<organism evidence="7 8">
    <name type="scientific">Kribbella steppae</name>
    <dbReference type="NCBI Taxonomy" id="2512223"/>
    <lineage>
        <taxon>Bacteria</taxon>
        <taxon>Bacillati</taxon>
        <taxon>Actinomycetota</taxon>
        <taxon>Actinomycetes</taxon>
        <taxon>Propionibacteriales</taxon>
        <taxon>Kribbellaceae</taxon>
        <taxon>Kribbella</taxon>
    </lineage>
</organism>
<dbReference type="Proteomes" id="UP000294508">
    <property type="component" value="Unassembled WGS sequence"/>
</dbReference>
<dbReference type="Gene3D" id="3.40.50.300">
    <property type="entry name" value="P-loop containing nucleotide triphosphate hydrolases"/>
    <property type="match status" value="1"/>
</dbReference>
<dbReference type="InterPro" id="IPR050319">
    <property type="entry name" value="ABC_transp_ATP-bind"/>
</dbReference>
<dbReference type="NCBIfam" id="NF008453">
    <property type="entry name" value="PRK11308.1"/>
    <property type="match status" value="1"/>
</dbReference>
<evidence type="ECO:0000256" key="3">
    <source>
        <dbReference type="ARBA" id="ARBA00022741"/>
    </source>
</evidence>
<dbReference type="PROSITE" id="PS50893">
    <property type="entry name" value="ABC_TRANSPORTER_2"/>
    <property type="match status" value="1"/>
</dbReference>
<dbReference type="AlphaFoldDB" id="A0A4R2HXK4"/>
<sequence>MSKTVRKIDSVPGASSAPDSGTPLLQVRDLQMHFPIKEAAGLGRTKKVVQAVDGVSFDLNAGESLGLVGESGCGKSTTGRMITRLLTPTAGQIIFKGTDIARLKERELRPFRRELQIVFQDPYSSLNPRQTVSNIISTPLRVHNLVKKGKELDRVQELLERVGLNPEHHNRYPSEFSGGQRQRIGIARALAVEPEVIIADEPVSALDVSIQAQVMNLLEDLRRDLGIAFVFIAHDLGVVRHFCDRVAVMYLGKIVEQGARDQIYGAPQHPYTQALLSAAPDLGTIRGVPPKERIRLVGDVPSPIDPPSGCRFRTRCWKAEDICVTHEPPLEAKPQSGSGHAAACHFAEPKVDLTAATA</sequence>
<gene>
    <name evidence="7" type="ORF">EV652_101268</name>
</gene>
<evidence type="ECO:0000256" key="2">
    <source>
        <dbReference type="ARBA" id="ARBA00022448"/>
    </source>
</evidence>
<dbReference type="InterPro" id="IPR013563">
    <property type="entry name" value="Oligopep_ABC_C"/>
</dbReference>
<proteinExistence type="inferred from homology"/>
<evidence type="ECO:0000256" key="4">
    <source>
        <dbReference type="ARBA" id="ARBA00022840"/>
    </source>
</evidence>
<dbReference type="InterPro" id="IPR017871">
    <property type="entry name" value="ABC_transporter-like_CS"/>
</dbReference>
<reference evidence="7 8" key="1">
    <citation type="journal article" date="2015" name="Stand. Genomic Sci.">
        <title>Genomic Encyclopedia of Bacterial and Archaeal Type Strains, Phase III: the genomes of soil and plant-associated and newly described type strains.</title>
        <authorList>
            <person name="Whitman W.B."/>
            <person name="Woyke T."/>
            <person name="Klenk H.P."/>
            <person name="Zhou Y."/>
            <person name="Lilburn T.G."/>
            <person name="Beck B.J."/>
            <person name="De Vos P."/>
            <person name="Vandamme P."/>
            <person name="Eisen J.A."/>
            <person name="Garrity G."/>
            <person name="Hugenholtz P."/>
            <person name="Kyrpides N.C."/>
        </authorList>
    </citation>
    <scope>NUCLEOTIDE SEQUENCE [LARGE SCALE GENOMIC DNA]</scope>
    <source>
        <strain evidence="7 8">VKM Ac-2572</strain>
    </source>
</reference>
<dbReference type="PANTHER" id="PTHR43776:SF7">
    <property type="entry name" value="D,D-DIPEPTIDE TRANSPORT ATP-BINDING PROTEIN DDPF-RELATED"/>
    <property type="match status" value="1"/>
</dbReference>
<evidence type="ECO:0000313" key="8">
    <source>
        <dbReference type="Proteomes" id="UP000294508"/>
    </source>
</evidence>
<comment type="caution">
    <text evidence="7">The sequence shown here is derived from an EMBL/GenBank/DDBJ whole genome shotgun (WGS) entry which is preliminary data.</text>
</comment>
<keyword evidence="4 7" id="KW-0067">ATP-binding</keyword>
<evidence type="ECO:0000313" key="7">
    <source>
        <dbReference type="EMBL" id="TCO35388.1"/>
    </source>
</evidence>
<protein>
    <submittedName>
        <fullName evidence="7">Peptide/nickel transport system ATP-binding protein</fullName>
    </submittedName>
</protein>
<name>A0A4R2HXK4_9ACTN</name>
<dbReference type="InterPro" id="IPR003439">
    <property type="entry name" value="ABC_transporter-like_ATP-bd"/>
</dbReference>
<dbReference type="GO" id="GO:0015833">
    <property type="term" value="P:peptide transport"/>
    <property type="evidence" value="ECO:0007669"/>
    <property type="project" value="InterPro"/>
</dbReference>
<dbReference type="NCBIfam" id="TIGR01727">
    <property type="entry name" value="oligo_HPY"/>
    <property type="match status" value="1"/>
</dbReference>
<dbReference type="SUPFAM" id="SSF52540">
    <property type="entry name" value="P-loop containing nucleoside triphosphate hydrolases"/>
    <property type="match status" value="1"/>
</dbReference>